<gene>
    <name evidence="3" type="ORF">BED41_05365</name>
</gene>
<dbReference type="EMBL" id="CP016757">
    <property type="protein sequence ID" value="ANZ44570.1"/>
    <property type="molecule type" value="Genomic_DNA"/>
</dbReference>
<dbReference type="PANTHER" id="PTHR30592:SF1">
    <property type="entry name" value="SULFUR CARRIER PROTEIN FDHD"/>
    <property type="match status" value="1"/>
</dbReference>
<dbReference type="InterPro" id="IPR016193">
    <property type="entry name" value="Cytidine_deaminase-like"/>
</dbReference>
<dbReference type="OrthoDB" id="9782042at2"/>
<name>A0A1B2I3L9_9BACT</name>
<evidence type="ECO:0000256" key="1">
    <source>
        <dbReference type="ARBA" id="ARBA00022490"/>
    </source>
</evidence>
<dbReference type="SUPFAM" id="SSF53927">
    <property type="entry name" value="Cytidine deaminase-like"/>
    <property type="match status" value="1"/>
</dbReference>
<dbReference type="AlphaFoldDB" id="A0A1B2I3L9"/>
<dbReference type="GeneID" id="83057283"/>
<dbReference type="PANTHER" id="PTHR30592">
    <property type="entry name" value="FORMATE DEHYDROGENASE"/>
    <property type="match status" value="1"/>
</dbReference>
<keyword evidence="1" id="KW-0963">Cytoplasm</keyword>
<sequence>MEGPIRKIEIIRVNSADEPLAAEDELLSERAVSLYIDGRYDGSAVISAGGEELWAAGNMRCRGLISSYGDIEKISSGGCRVEVTLKRRPPEADFRPLTMEWSVGASLVRQKIAELAEAELYRRTGCLHVALLSSVRGETLFSAEDISRHNAVDKAVGWLLSSGIDAGSSLLFISGRMPEDMVQKAVSAGIPFIASVSAPTADAVAAARAANITMIGFARGGAFNIYSAAGRVVLREKEL</sequence>
<dbReference type="PIRSF" id="PIRSF015626">
    <property type="entry name" value="FdhD"/>
    <property type="match status" value="1"/>
</dbReference>
<dbReference type="STRING" id="1197717.BED41_05365"/>
<dbReference type="RefSeq" id="WP_066743837.1">
    <property type="nucleotide sequence ID" value="NZ_CP016757.1"/>
</dbReference>
<dbReference type="KEGG" id="cpor:BED41_05365"/>
<dbReference type="GO" id="GO:0006777">
    <property type="term" value="P:Mo-molybdopterin cofactor biosynthetic process"/>
    <property type="evidence" value="ECO:0007669"/>
    <property type="project" value="UniProtKB-KW"/>
</dbReference>
<dbReference type="Pfam" id="PF02634">
    <property type="entry name" value="FdhD-NarQ"/>
    <property type="match status" value="1"/>
</dbReference>
<accession>A0A1B2I3L9</accession>
<organism evidence="3 4">
    <name type="scientific">Cloacibacillus porcorum</name>
    <dbReference type="NCBI Taxonomy" id="1197717"/>
    <lineage>
        <taxon>Bacteria</taxon>
        <taxon>Thermotogati</taxon>
        <taxon>Synergistota</taxon>
        <taxon>Synergistia</taxon>
        <taxon>Synergistales</taxon>
        <taxon>Synergistaceae</taxon>
        <taxon>Cloacibacillus</taxon>
    </lineage>
</organism>
<dbReference type="Gene3D" id="3.40.140.10">
    <property type="entry name" value="Cytidine Deaminase, domain 2"/>
    <property type="match status" value="1"/>
</dbReference>
<evidence type="ECO:0000313" key="4">
    <source>
        <dbReference type="Proteomes" id="UP000093044"/>
    </source>
</evidence>
<evidence type="ECO:0008006" key="5">
    <source>
        <dbReference type="Google" id="ProtNLM"/>
    </source>
</evidence>
<keyword evidence="2" id="KW-0501">Molybdenum cofactor biosynthesis</keyword>
<keyword evidence="4" id="KW-1185">Reference proteome</keyword>
<proteinExistence type="predicted"/>
<dbReference type="GO" id="GO:0016783">
    <property type="term" value="F:sulfurtransferase activity"/>
    <property type="evidence" value="ECO:0007669"/>
    <property type="project" value="InterPro"/>
</dbReference>
<evidence type="ECO:0000256" key="2">
    <source>
        <dbReference type="ARBA" id="ARBA00023150"/>
    </source>
</evidence>
<dbReference type="Proteomes" id="UP000093044">
    <property type="component" value="Chromosome"/>
</dbReference>
<evidence type="ECO:0000313" key="3">
    <source>
        <dbReference type="EMBL" id="ANZ44570.1"/>
    </source>
</evidence>
<dbReference type="InterPro" id="IPR003786">
    <property type="entry name" value="FdhD"/>
</dbReference>
<protein>
    <recommendedName>
        <fullName evidence="5">Protein FdhD</fullName>
    </recommendedName>
</protein>
<reference evidence="3" key="1">
    <citation type="submission" date="2016-08" db="EMBL/GenBank/DDBJ databases">
        <title>Complete genome of Cloacibacillus porcorum.</title>
        <authorList>
            <person name="Looft T."/>
            <person name="Bayles D.O."/>
            <person name="Alt D.P."/>
        </authorList>
    </citation>
    <scope>NUCLEOTIDE SEQUENCE [LARGE SCALE GENOMIC DNA]</scope>
    <source>
        <strain evidence="3">CL-84</strain>
    </source>
</reference>